<evidence type="ECO:0000313" key="1">
    <source>
        <dbReference type="EMBL" id="JAH64298.1"/>
    </source>
</evidence>
<reference evidence="1" key="2">
    <citation type="journal article" date="2015" name="Fish Shellfish Immunol.">
        <title>Early steps in the European eel (Anguilla anguilla)-Vibrio vulnificus interaction in the gills: Role of the RtxA13 toxin.</title>
        <authorList>
            <person name="Callol A."/>
            <person name="Pajuelo D."/>
            <person name="Ebbesson L."/>
            <person name="Teles M."/>
            <person name="MacKenzie S."/>
            <person name="Amaro C."/>
        </authorList>
    </citation>
    <scope>NUCLEOTIDE SEQUENCE</scope>
</reference>
<organism evidence="1">
    <name type="scientific">Anguilla anguilla</name>
    <name type="common">European freshwater eel</name>
    <name type="synonym">Muraena anguilla</name>
    <dbReference type="NCBI Taxonomy" id="7936"/>
    <lineage>
        <taxon>Eukaryota</taxon>
        <taxon>Metazoa</taxon>
        <taxon>Chordata</taxon>
        <taxon>Craniata</taxon>
        <taxon>Vertebrata</taxon>
        <taxon>Euteleostomi</taxon>
        <taxon>Actinopterygii</taxon>
        <taxon>Neopterygii</taxon>
        <taxon>Teleostei</taxon>
        <taxon>Anguilliformes</taxon>
        <taxon>Anguillidae</taxon>
        <taxon>Anguilla</taxon>
    </lineage>
</organism>
<dbReference type="EMBL" id="GBXM01044279">
    <property type="protein sequence ID" value="JAH64298.1"/>
    <property type="molecule type" value="Transcribed_RNA"/>
</dbReference>
<accession>A0A0E9UH68</accession>
<sequence length="28" mass="3580">MEALCEYELCFVFICTMHHIWCRLVYYY</sequence>
<dbReference type="AlphaFoldDB" id="A0A0E9UH68"/>
<proteinExistence type="predicted"/>
<protein>
    <submittedName>
        <fullName evidence="1">Uncharacterized protein</fullName>
    </submittedName>
</protein>
<reference evidence="1" key="1">
    <citation type="submission" date="2014-11" db="EMBL/GenBank/DDBJ databases">
        <authorList>
            <person name="Amaro Gonzalez C."/>
        </authorList>
    </citation>
    <scope>NUCLEOTIDE SEQUENCE</scope>
</reference>
<name>A0A0E9UH68_ANGAN</name>